<evidence type="ECO:0000259" key="1">
    <source>
        <dbReference type="Pfam" id="PF07993"/>
    </source>
</evidence>
<feature type="domain" description="Thioester reductase (TE)" evidence="1">
    <location>
        <begin position="32"/>
        <end position="267"/>
    </location>
</feature>
<dbReference type="AlphaFoldDB" id="A0A158GF17"/>
<evidence type="ECO:0000313" key="3">
    <source>
        <dbReference type="Proteomes" id="UP000054683"/>
    </source>
</evidence>
<dbReference type="InterPro" id="IPR013120">
    <property type="entry name" value="FAR_NAD-bd"/>
</dbReference>
<dbReference type="OrthoDB" id="6286537at2"/>
<organism evidence="2 3">
    <name type="scientific">Caballeronia udeis</name>
    <dbReference type="NCBI Taxonomy" id="1232866"/>
    <lineage>
        <taxon>Bacteria</taxon>
        <taxon>Pseudomonadati</taxon>
        <taxon>Pseudomonadota</taxon>
        <taxon>Betaproteobacteria</taxon>
        <taxon>Burkholderiales</taxon>
        <taxon>Burkholderiaceae</taxon>
        <taxon>Caballeronia</taxon>
    </lineage>
</organism>
<dbReference type="EMBL" id="FCOK02000013">
    <property type="protein sequence ID" value="SAL30636.1"/>
    <property type="molecule type" value="Genomic_DNA"/>
</dbReference>
<name>A0A158GF17_9BURK</name>
<dbReference type="InterPro" id="IPR036291">
    <property type="entry name" value="NAD(P)-bd_dom_sf"/>
</dbReference>
<sequence>MFAWQTPLSTAWQDSLTSSTRMHVVGIDRLVLTGATGFIGGTVLVTLMNAGLIERLVCLVRAANKAEALTRLRVSAIRCGLPHVRAQRLTEANVIVGDLGGDFTETDLARLTEASHVINCAAMASFSTSPQVLEINVRDTLRFASHFAGSKTLRRFLHVSTAMACGTQCSPVVPESTFAHTGNESETNHLVPYTQSKRDIERLLRVYYPSLPVVVVRPSIVVGHTVLGTLPSASIFWVFRVVHGARRFSAKAMTRLDVVSVDDCARALALLAVKPKLAFDTYHVSAGSEAPTIGQIIGAMDEATGISGKRYSICAPRDFRRIAREVAGRQDSGVARVIEHALGLYAGFANLDYQFDNSRLREEIGFEPLPFVDYVSECVRTSRGVGIVEQMRWDFK</sequence>
<dbReference type="PANTHER" id="PTHR43245">
    <property type="entry name" value="BIFUNCTIONAL POLYMYXIN RESISTANCE PROTEIN ARNA"/>
    <property type="match status" value="1"/>
</dbReference>
<accession>A0A158GF17</accession>
<gene>
    <name evidence="2" type="ORF">AWB69_02529</name>
</gene>
<dbReference type="RefSeq" id="WP_062085175.1">
    <property type="nucleotide sequence ID" value="NZ_FCOK02000013.1"/>
</dbReference>
<reference evidence="2 3" key="1">
    <citation type="submission" date="2016-01" db="EMBL/GenBank/DDBJ databases">
        <authorList>
            <person name="Oliw E.H."/>
        </authorList>
    </citation>
    <scope>NUCLEOTIDE SEQUENCE [LARGE SCALE GENOMIC DNA]</scope>
    <source>
        <strain evidence="2">LMG 27134</strain>
    </source>
</reference>
<dbReference type="Proteomes" id="UP000054683">
    <property type="component" value="Unassembled WGS sequence"/>
</dbReference>
<dbReference type="Gene3D" id="3.40.50.720">
    <property type="entry name" value="NAD(P)-binding Rossmann-like Domain"/>
    <property type="match status" value="1"/>
</dbReference>
<dbReference type="Pfam" id="PF07993">
    <property type="entry name" value="NAD_binding_4"/>
    <property type="match status" value="1"/>
</dbReference>
<proteinExistence type="predicted"/>
<dbReference type="SUPFAM" id="SSF51735">
    <property type="entry name" value="NAD(P)-binding Rossmann-fold domains"/>
    <property type="match status" value="1"/>
</dbReference>
<dbReference type="PANTHER" id="PTHR43245:SF55">
    <property type="entry name" value="NAD(P)-BINDING DOMAIN-CONTAINING PROTEIN"/>
    <property type="match status" value="1"/>
</dbReference>
<protein>
    <submittedName>
        <fullName evidence="2">Epimerase</fullName>
    </submittedName>
</protein>
<dbReference type="InterPro" id="IPR050177">
    <property type="entry name" value="Lipid_A_modif_metabolic_enz"/>
</dbReference>
<evidence type="ECO:0000313" key="2">
    <source>
        <dbReference type="EMBL" id="SAL30636.1"/>
    </source>
</evidence>